<keyword evidence="3" id="KW-1185">Reference proteome</keyword>
<dbReference type="EMBL" id="JAZDUA010000407">
    <property type="protein sequence ID" value="KAK7793010.1"/>
    <property type="molecule type" value="Genomic_DNA"/>
</dbReference>
<reference evidence="2 3" key="1">
    <citation type="submission" date="2024-03" db="EMBL/GenBank/DDBJ databases">
        <title>The genome assembly and annotation of the cricket Gryllus longicercus Weissman &amp; Gray.</title>
        <authorList>
            <person name="Szrajer S."/>
            <person name="Gray D."/>
            <person name="Ylla G."/>
        </authorList>
    </citation>
    <scope>NUCLEOTIDE SEQUENCE [LARGE SCALE GENOMIC DNA]</scope>
    <source>
        <strain evidence="2">DAG 2021-001</strain>
        <tissue evidence="2">Whole body minus gut</tissue>
    </source>
</reference>
<dbReference type="Proteomes" id="UP001378592">
    <property type="component" value="Unassembled WGS sequence"/>
</dbReference>
<name>A0AAN9VB48_9ORTH</name>
<comment type="caution">
    <text evidence="2">The sequence shown here is derived from an EMBL/GenBank/DDBJ whole genome shotgun (WGS) entry which is preliminary data.</text>
</comment>
<feature type="chain" id="PRO_5043033138" evidence="1">
    <location>
        <begin position="28"/>
        <end position="373"/>
    </location>
</feature>
<dbReference type="InterPro" id="IPR038602">
    <property type="entry name" value="Mite_allergen_7_sf"/>
</dbReference>
<dbReference type="Gene3D" id="3.15.10.50">
    <property type="match status" value="1"/>
</dbReference>
<dbReference type="Pfam" id="PF16984">
    <property type="entry name" value="Grp7_allergen"/>
    <property type="match status" value="1"/>
</dbReference>
<protein>
    <submittedName>
        <fullName evidence="2">Uncharacterized protein</fullName>
    </submittedName>
</protein>
<evidence type="ECO:0000256" key="1">
    <source>
        <dbReference type="SAM" id="SignalP"/>
    </source>
</evidence>
<proteinExistence type="predicted"/>
<dbReference type="AlphaFoldDB" id="A0AAN9VB48"/>
<evidence type="ECO:0000313" key="2">
    <source>
        <dbReference type="EMBL" id="KAK7793010.1"/>
    </source>
</evidence>
<feature type="signal peptide" evidence="1">
    <location>
        <begin position="1"/>
        <end position="27"/>
    </location>
</feature>
<keyword evidence="1" id="KW-0732">Signal</keyword>
<organism evidence="2 3">
    <name type="scientific">Gryllus longicercus</name>
    <dbReference type="NCBI Taxonomy" id="2509291"/>
    <lineage>
        <taxon>Eukaryota</taxon>
        <taxon>Metazoa</taxon>
        <taxon>Ecdysozoa</taxon>
        <taxon>Arthropoda</taxon>
        <taxon>Hexapoda</taxon>
        <taxon>Insecta</taxon>
        <taxon>Pterygota</taxon>
        <taxon>Neoptera</taxon>
        <taxon>Polyneoptera</taxon>
        <taxon>Orthoptera</taxon>
        <taxon>Ensifera</taxon>
        <taxon>Gryllidea</taxon>
        <taxon>Grylloidea</taxon>
        <taxon>Gryllidae</taxon>
        <taxon>Gryllinae</taxon>
        <taxon>Gryllus</taxon>
    </lineage>
</organism>
<dbReference type="InterPro" id="IPR020234">
    <property type="entry name" value="Mite_allergen_group-7"/>
</dbReference>
<evidence type="ECO:0000313" key="3">
    <source>
        <dbReference type="Proteomes" id="UP001378592"/>
    </source>
</evidence>
<sequence>MAATARFLRLGAVAACCCFLLAPHAAAESRAPVLVNANDDDDVVEIAVDAGNATSQDPSSAARMAATMDFMAAEAAAGAALMAAEAAAARNRTAAAEWEVWDPEDGDVGMGVAMAGRGPVMTMSSEGVGTAGAAGAGKGPMTWAPEDLAAAFPPEGAMPPGLMPPGLMTPAPPAPPALPVAAPLDALLDFALGAVAHEFVANHSTELPVPDFQKAFTAKMGFIKVHGHLEAKGGTVGDLSSLFRDGSATLRQEKGGVLVLEAAAGLRTLRVKYRHYSARAGPIRVSGVIEAEASPATLRAQVSLTPPCRAQLRALSVASVGRVRVRATGLGALRRLLPLLERWLQKRLPGDVERSVLQRLERVVNAQLQRLSC</sequence>
<accession>A0AAN9VB48</accession>
<gene>
    <name evidence="2" type="ORF">R5R35_003559</name>
</gene>